<sequence length="58" mass="5967">MVAVLLSQDSLRATSARSRSSGGTATTPGKLARLRTLNISANCKPTRIPGPRSIGVSS</sequence>
<proteinExistence type="predicted"/>
<protein>
    <submittedName>
        <fullName evidence="2">Uncharacterized protein</fullName>
    </submittedName>
</protein>
<reference evidence="2" key="1">
    <citation type="journal article" date="2015" name="Front. Microbiol.">
        <title>Combining genomic sequencing methods to explore viral diversity and reveal potential virus-host interactions.</title>
        <authorList>
            <person name="Chow C.E."/>
            <person name="Winget D.M."/>
            <person name="White R.A.III."/>
            <person name="Hallam S.J."/>
            <person name="Suttle C.A."/>
        </authorList>
    </citation>
    <scope>NUCLEOTIDE SEQUENCE</scope>
    <source>
        <strain evidence="2">Anoxic3_1</strain>
    </source>
</reference>
<feature type="region of interest" description="Disordered" evidence="1">
    <location>
        <begin position="1"/>
        <end position="33"/>
    </location>
</feature>
<accession>A0A0F7L446</accession>
<dbReference type="EMBL" id="KR029577">
    <property type="protein sequence ID" value="AKH45781.1"/>
    <property type="molecule type" value="Genomic_DNA"/>
</dbReference>
<name>A0A0F7L446_9VIRU</name>
<feature type="compositionally biased region" description="Low complexity" evidence="1">
    <location>
        <begin position="12"/>
        <end position="27"/>
    </location>
</feature>
<evidence type="ECO:0000256" key="1">
    <source>
        <dbReference type="SAM" id="MobiDB-lite"/>
    </source>
</evidence>
<evidence type="ECO:0000313" key="2">
    <source>
        <dbReference type="EMBL" id="AKH45781.1"/>
    </source>
</evidence>
<organism evidence="2">
    <name type="scientific">uncultured marine virus</name>
    <dbReference type="NCBI Taxonomy" id="186617"/>
    <lineage>
        <taxon>Viruses</taxon>
        <taxon>environmental samples</taxon>
    </lineage>
</organism>
<reference evidence="2" key="2">
    <citation type="submission" date="2015-03" db="EMBL/GenBank/DDBJ databases">
        <authorList>
            <person name="Chow C.-E.T."/>
            <person name="Winget D.M."/>
            <person name="White R.A.III."/>
            <person name="Hallam S.J."/>
            <person name="Suttle C.A."/>
        </authorList>
    </citation>
    <scope>NUCLEOTIDE SEQUENCE</scope>
    <source>
        <strain evidence="2">Anoxic3_1</strain>
    </source>
</reference>